<accession>A0A1S4E6R2</accession>
<dbReference type="Gene3D" id="3.30.160.60">
    <property type="entry name" value="Classic Zinc Finger"/>
    <property type="match status" value="2"/>
</dbReference>
<dbReference type="Pfam" id="PF00096">
    <property type="entry name" value="zf-C2H2"/>
    <property type="match status" value="1"/>
</dbReference>
<dbReference type="STRING" id="121845.A0A1S4E6R2"/>
<keyword evidence="1" id="KW-0863">Zinc-finger</keyword>
<feature type="domain" description="C2H2-type" evidence="3">
    <location>
        <begin position="323"/>
        <end position="346"/>
    </location>
</feature>
<sequence>MFRQGGVPVRPPGELPKDLTTSPAFGGVLPGALGFPGSMLGASGELPKDLTTSPAFGGVLPGALGFPGSMLGGYPIPGGTTQPPGSKPNPMGGTANEEPESSRPLSNLNDDKFFEDMISCSDEDVEEIEDSTNNNNDYDEEMRKYEYTSYKMLERNRRKERGEDGNVRGMMGGTRPGGGDTSGLMNMLGKGNDKFPKTNIEYRTDLGELTIETSGSPSMPGTSINTKITTGAPSSGRSRRHHSSSSSMSLVPFSTNVTGGASTSATSPREHRSFIDKASVRQFCTQEGEHIFRCNICLKTYTHISNFCRHFLSAHDDRYKQEISCPVCYKMFTRRDNMMTHTKQVHRITLMRGTLQPVYLDQENGAAGASASAATSVTTAPPSTTTATSTS</sequence>
<evidence type="ECO:0000256" key="1">
    <source>
        <dbReference type="PROSITE-ProRule" id="PRU00042"/>
    </source>
</evidence>
<dbReference type="GO" id="GO:0008270">
    <property type="term" value="F:zinc ion binding"/>
    <property type="evidence" value="ECO:0007669"/>
    <property type="project" value="UniProtKB-KW"/>
</dbReference>
<feature type="region of interest" description="Disordered" evidence="2">
    <location>
        <begin position="160"/>
        <end position="180"/>
    </location>
</feature>
<feature type="compositionally biased region" description="Polar residues" evidence="2">
    <location>
        <begin position="211"/>
        <end position="233"/>
    </location>
</feature>
<name>A0A1S4E6R2_DIACI</name>
<evidence type="ECO:0000259" key="3">
    <source>
        <dbReference type="PROSITE" id="PS50157"/>
    </source>
</evidence>
<organism evidence="4 5">
    <name type="scientific">Diaphorina citri</name>
    <name type="common">Asian citrus psyllid</name>
    <dbReference type="NCBI Taxonomy" id="121845"/>
    <lineage>
        <taxon>Eukaryota</taxon>
        <taxon>Metazoa</taxon>
        <taxon>Ecdysozoa</taxon>
        <taxon>Arthropoda</taxon>
        <taxon>Hexapoda</taxon>
        <taxon>Insecta</taxon>
        <taxon>Pterygota</taxon>
        <taxon>Neoptera</taxon>
        <taxon>Paraneoptera</taxon>
        <taxon>Hemiptera</taxon>
        <taxon>Sternorrhyncha</taxon>
        <taxon>Psylloidea</taxon>
        <taxon>Psyllidae</taxon>
        <taxon>Diaphorininae</taxon>
        <taxon>Diaphorina</taxon>
    </lineage>
</organism>
<evidence type="ECO:0000313" key="5">
    <source>
        <dbReference type="RefSeq" id="XP_017297895.1"/>
    </source>
</evidence>
<dbReference type="SMART" id="SM00355">
    <property type="entry name" value="ZnF_C2H2"/>
    <property type="match status" value="2"/>
</dbReference>
<feature type="region of interest" description="Disordered" evidence="2">
    <location>
        <begin position="370"/>
        <end position="391"/>
    </location>
</feature>
<feature type="compositionally biased region" description="Gly residues" evidence="2">
    <location>
        <begin position="170"/>
        <end position="180"/>
    </location>
</feature>
<feature type="region of interest" description="Disordered" evidence="2">
    <location>
        <begin position="73"/>
        <end position="109"/>
    </location>
</feature>
<keyword evidence="1" id="KW-0479">Metal-binding</keyword>
<dbReference type="GeneID" id="103505409"/>
<dbReference type="AlphaFoldDB" id="A0A1S4E6R2"/>
<feature type="region of interest" description="Disordered" evidence="2">
    <location>
        <begin position="1"/>
        <end position="22"/>
    </location>
</feature>
<feature type="region of interest" description="Disordered" evidence="2">
    <location>
        <begin position="211"/>
        <end position="272"/>
    </location>
</feature>
<gene>
    <name evidence="5" type="primary">LOC103505409</name>
</gene>
<dbReference type="Proteomes" id="UP000079169">
    <property type="component" value="Unplaced"/>
</dbReference>
<evidence type="ECO:0000256" key="2">
    <source>
        <dbReference type="SAM" id="MobiDB-lite"/>
    </source>
</evidence>
<dbReference type="PaxDb" id="121845-A0A1S4E6R2"/>
<dbReference type="InterPro" id="IPR013087">
    <property type="entry name" value="Znf_C2H2_type"/>
</dbReference>
<dbReference type="RefSeq" id="XP_017297895.1">
    <property type="nucleotide sequence ID" value="XM_017442406.2"/>
</dbReference>
<dbReference type="PROSITE" id="PS00028">
    <property type="entry name" value="ZINC_FINGER_C2H2_1"/>
    <property type="match status" value="2"/>
</dbReference>
<dbReference type="InterPro" id="IPR036236">
    <property type="entry name" value="Znf_C2H2_sf"/>
</dbReference>
<feature type="compositionally biased region" description="Polar residues" evidence="2">
    <location>
        <begin position="252"/>
        <end position="267"/>
    </location>
</feature>
<proteinExistence type="predicted"/>
<feature type="domain" description="C2H2-type" evidence="3">
    <location>
        <begin position="292"/>
        <end position="320"/>
    </location>
</feature>
<dbReference type="PROSITE" id="PS50157">
    <property type="entry name" value="ZINC_FINGER_C2H2_2"/>
    <property type="match status" value="2"/>
</dbReference>
<keyword evidence="1" id="KW-0862">Zinc</keyword>
<keyword evidence="4" id="KW-1185">Reference proteome</keyword>
<dbReference type="SUPFAM" id="SSF57667">
    <property type="entry name" value="beta-beta-alpha zinc fingers"/>
    <property type="match status" value="2"/>
</dbReference>
<reference evidence="5" key="1">
    <citation type="submission" date="2025-08" db="UniProtKB">
        <authorList>
            <consortium name="RefSeq"/>
        </authorList>
    </citation>
    <scope>IDENTIFICATION</scope>
</reference>
<dbReference type="KEGG" id="dci:103505409"/>
<protein>
    <submittedName>
        <fullName evidence="5">Uncharacterized protein LOC103505409</fullName>
    </submittedName>
</protein>
<evidence type="ECO:0000313" key="4">
    <source>
        <dbReference type="Proteomes" id="UP000079169"/>
    </source>
</evidence>